<name>A0AAV9U9J3_9PEZI</name>
<feature type="signal peptide" evidence="1">
    <location>
        <begin position="1"/>
        <end position="20"/>
    </location>
</feature>
<sequence>MVRTTAITLSLLYYASLTSAGKWPYGDLSDSFQSVITCQWNAKGNRPHRNQFPISIMGESNEPPGVGSHDKDGAGLGWMAFTGPECKVGMWERGLNNELGRWELPDELLKANKPASAEWYACYPFHMQGSGDCYNLNTGLAGEVSSFIVTGYCECEFFGEKDCNNGLFGAFNRADGSLKTNGKHNDYIQSIRCVDSKQLDRWKGGHLSFLGAGKSDHVMVQDAIMPEDEGWNKVGGFSGCRVMPPEVQDAGGVHKVKINGISCMFFDNYECKHPAIFWEGSMGRVTRSTGLDGNVKSYRCFAPWGIGYHKRDDGMLPEPN</sequence>
<accession>A0AAV9U9J3</accession>
<dbReference type="Proteomes" id="UP001373714">
    <property type="component" value="Unassembled WGS sequence"/>
</dbReference>
<dbReference type="EMBL" id="JAVHNS010000014">
    <property type="protein sequence ID" value="KAK6336002.1"/>
    <property type="molecule type" value="Genomic_DNA"/>
</dbReference>
<feature type="chain" id="PRO_5043395901" evidence="1">
    <location>
        <begin position="21"/>
        <end position="320"/>
    </location>
</feature>
<reference evidence="2 3" key="1">
    <citation type="submission" date="2019-10" db="EMBL/GenBank/DDBJ databases">
        <authorList>
            <person name="Palmer J.M."/>
        </authorList>
    </citation>
    <scope>NUCLEOTIDE SEQUENCE [LARGE SCALE GENOMIC DNA]</scope>
    <source>
        <strain evidence="2 3">TWF730</strain>
    </source>
</reference>
<evidence type="ECO:0000313" key="2">
    <source>
        <dbReference type="EMBL" id="KAK6336002.1"/>
    </source>
</evidence>
<dbReference type="AlphaFoldDB" id="A0AAV9U9J3"/>
<organism evidence="2 3">
    <name type="scientific">Orbilia blumenaviensis</name>
    <dbReference type="NCBI Taxonomy" id="1796055"/>
    <lineage>
        <taxon>Eukaryota</taxon>
        <taxon>Fungi</taxon>
        <taxon>Dikarya</taxon>
        <taxon>Ascomycota</taxon>
        <taxon>Pezizomycotina</taxon>
        <taxon>Orbiliomycetes</taxon>
        <taxon>Orbiliales</taxon>
        <taxon>Orbiliaceae</taxon>
        <taxon>Orbilia</taxon>
    </lineage>
</organism>
<protein>
    <submittedName>
        <fullName evidence="2">Uncharacterized protein</fullName>
    </submittedName>
</protein>
<keyword evidence="1" id="KW-0732">Signal</keyword>
<keyword evidence="3" id="KW-1185">Reference proteome</keyword>
<comment type="caution">
    <text evidence="2">The sequence shown here is derived from an EMBL/GenBank/DDBJ whole genome shotgun (WGS) entry which is preliminary data.</text>
</comment>
<evidence type="ECO:0000313" key="3">
    <source>
        <dbReference type="Proteomes" id="UP001373714"/>
    </source>
</evidence>
<gene>
    <name evidence="2" type="ORF">TWF730_003376</name>
</gene>
<proteinExistence type="predicted"/>
<evidence type="ECO:0000256" key="1">
    <source>
        <dbReference type="SAM" id="SignalP"/>
    </source>
</evidence>